<dbReference type="InterPro" id="IPR007220">
    <property type="entry name" value="ORC2"/>
</dbReference>
<evidence type="ECO:0000313" key="2">
    <source>
        <dbReference type="Proteomes" id="UP000016665"/>
    </source>
</evidence>
<sequence>MVRVLGCLNYYYFDFLLSSIHLEGYSDCLLSTSWRKRTTHLIQVSTHLFSSVWGVVVHLRKHKSPSFVCSFSSLCLVWDQAKLSLYNWLWYETTTFNPYVEETSYENSLLVQQSGSLALSSLMHVLHSLTLNARGIFRLLAQHQLEKKDNPSYPGGQYLV</sequence>
<dbReference type="Ensembl" id="ENSFALT00000032737.1">
    <property type="protein sequence ID" value="ENSFALP00000023478.1"/>
    <property type="gene ID" value="ENSFALG00000028144.1"/>
</dbReference>
<dbReference type="AlphaFoldDB" id="A0A803VL72"/>
<dbReference type="GO" id="GO:0006260">
    <property type="term" value="P:DNA replication"/>
    <property type="evidence" value="ECO:0007669"/>
    <property type="project" value="UniProtKB-UniRule"/>
</dbReference>
<name>A0A803VL72_FICAL</name>
<accession>A0A803VL72</accession>
<reference evidence="1" key="2">
    <citation type="submission" date="2025-08" db="UniProtKB">
        <authorList>
            <consortium name="Ensembl"/>
        </authorList>
    </citation>
    <scope>IDENTIFICATION</scope>
</reference>
<dbReference type="GO" id="GO:0003688">
    <property type="term" value="F:DNA replication origin binding"/>
    <property type="evidence" value="ECO:0007669"/>
    <property type="project" value="UniProtKB-UniRule"/>
</dbReference>
<reference evidence="1 2" key="1">
    <citation type="journal article" date="2012" name="Nature">
        <title>The genomic landscape of species divergence in Ficedula flycatchers.</title>
        <authorList>
            <person name="Ellegren H."/>
            <person name="Smeds L."/>
            <person name="Burri R."/>
            <person name="Olason P.I."/>
            <person name="Backstrom N."/>
            <person name="Kawakami T."/>
            <person name="Kunstner A."/>
            <person name="Makinen H."/>
            <person name="Nadachowska-Brzyska K."/>
            <person name="Qvarnstrom A."/>
            <person name="Uebbing S."/>
            <person name="Wolf J.B."/>
        </authorList>
    </citation>
    <scope>NUCLEOTIDE SEQUENCE [LARGE SCALE GENOMIC DNA]</scope>
</reference>
<dbReference type="GO" id="GO:0005664">
    <property type="term" value="C:nuclear origin of replication recognition complex"/>
    <property type="evidence" value="ECO:0007669"/>
    <property type="project" value="UniProtKB-UniRule"/>
</dbReference>
<dbReference type="GeneTree" id="ENSGT00390000015228"/>
<dbReference type="PANTHER" id="PTHR14052:SF0">
    <property type="entry name" value="ORIGIN RECOGNITION COMPLEX SUBUNIT 2"/>
    <property type="match status" value="1"/>
</dbReference>
<reference evidence="1" key="3">
    <citation type="submission" date="2025-09" db="UniProtKB">
        <authorList>
            <consortium name="Ensembl"/>
        </authorList>
    </citation>
    <scope>IDENTIFICATION</scope>
</reference>
<evidence type="ECO:0000313" key="1">
    <source>
        <dbReference type="Ensembl" id="ENSFALP00000023478.1"/>
    </source>
</evidence>
<keyword evidence="2" id="KW-1185">Reference proteome</keyword>
<proteinExistence type="predicted"/>
<dbReference type="Proteomes" id="UP000016665">
    <property type="component" value="Chromosome 7"/>
</dbReference>
<protein>
    <submittedName>
        <fullName evidence="1">Uncharacterized protein</fullName>
    </submittedName>
</protein>
<organism evidence="1 2">
    <name type="scientific">Ficedula albicollis</name>
    <name type="common">Collared flycatcher</name>
    <name type="synonym">Muscicapa albicollis</name>
    <dbReference type="NCBI Taxonomy" id="59894"/>
    <lineage>
        <taxon>Eukaryota</taxon>
        <taxon>Metazoa</taxon>
        <taxon>Chordata</taxon>
        <taxon>Craniata</taxon>
        <taxon>Vertebrata</taxon>
        <taxon>Euteleostomi</taxon>
        <taxon>Archelosauria</taxon>
        <taxon>Archosauria</taxon>
        <taxon>Dinosauria</taxon>
        <taxon>Saurischia</taxon>
        <taxon>Theropoda</taxon>
        <taxon>Coelurosauria</taxon>
        <taxon>Aves</taxon>
        <taxon>Neognathae</taxon>
        <taxon>Neoaves</taxon>
        <taxon>Telluraves</taxon>
        <taxon>Australaves</taxon>
        <taxon>Passeriformes</taxon>
        <taxon>Muscicapidae</taxon>
        <taxon>Ficedula</taxon>
    </lineage>
</organism>
<dbReference type="PANTHER" id="PTHR14052">
    <property type="entry name" value="ORIGIN RECOGNITION COMPLEX SUBUNIT 2"/>
    <property type="match status" value="1"/>
</dbReference>